<dbReference type="InParanoid" id="A0A5N4AGJ1"/>
<protein>
    <submittedName>
        <fullName evidence="1">Uncharacterized protein</fullName>
    </submittedName>
</protein>
<evidence type="ECO:0000313" key="2">
    <source>
        <dbReference type="Proteomes" id="UP000327044"/>
    </source>
</evidence>
<organism evidence="1 2">
    <name type="scientific">Photinus pyralis</name>
    <name type="common">Common eastern firefly</name>
    <name type="synonym">Lampyris pyralis</name>
    <dbReference type="NCBI Taxonomy" id="7054"/>
    <lineage>
        <taxon>Eukaryota</taxon>
        <taxon>Metazoa</taxon>
        <taxon>Ecdysozoa</taxon>
        <taxon>Arthropoda</taxon>
        <taxon>Hexapoda</taxon>
        <taxon>Insecta</taxon>
        <taxon>Pterygota</taxon>
        <taxon>Neoptera</taxon>
        <taxon>Endopterygota</taxon>
        <taxon>Coleoptera</taxon>
        <taxon>Polyphaga</taxon>
        <taxon>Elateriformia</taxon>
        <taxon>Elateroidea</taxon>
        <taxon>Lampyridae</taxon>
        <taxon>Lampyrinae</taxon>
        <taxon>Photinus</taxon>
    </lineage>
</organism>
<evidence type="ECO:0000313" key="1">
    <source>
        <dbReference type="EMBL" id="KAB0796328.1"/>
    </source>
</evidence>
<reference evidence="1 2" key="1">
    <citation type="journal article" date="2018" name="Elife">
        <title>Firefly genomes illuminate parallel origins of bioluminescence in beetles.</title>
        <authorList>
            <person name="Fallon T.R."/>
            <person name="Lower S.E."/>
            <person name="Chang C.H."/>
            <person name="Bessho-Uehara M."/>
            <person name="Martin G.J."/>
            <person name="Bewick A.J."/>
            <person name="Behringer M."/>
            <person name="Debat H.J."/>
            <person name="Wong I."/>
            <person name="Day J.C."/>
            <person name="Suvorov A."/>
            <person name="Silva C.J."/>
            <person name="Stanger-Hall K.F."/>
            <person name="Hall D.W."/>
            <person name="Schmitz R.J."/>
            <person name="Nelson D.R."/>
            <person name="Lewis S.M."/>
            <person name="Shigenobu S."/>
            <person name="Bybee S.M."/>
            <person name="Larracuente A.M."/>
            <person name="Oba Y."/>
            <person name="Weng J.K."/>
        </authorList>
    </citation>
    <scope>NUCLEOTIDE SEQUENCE [LARGE SCALE GENOMIC DNA]</scope>
    <source>
        <strain evidence="1">1611_PpyrPB1</strain>
        <tissue evidence="1">Whole body</tissue>
    </source>
</reference>
<gene>
    <name evidence="1" type="ORF">PPYR_10389</name>
</gene>
<dbReference type="Proteomes" id="UP000327044">
    <property type="component" value="Unassembled WGS sequence"/>
</dbReference>
<comment type="caution">
    <text evidence="1">The sequence shown here is derived from an EMBL/GenBank/DDBJ whole genome shotgun (WGS) entry which is preliminary data.</text>
</comment>
<name>A0A5N4AGJ1_PHOPY</name>
<dbReference type="EMBL" id="VVIM01000007">
    <property type="protein sequence ID" value="KAB0796328.1"/>
    <property type="molecule type" value="Genomic_DNA"/>
</dbReference>
<accession>A0A5N4AGJ1</accession>
<proteinExistence type="predicted"/>
<keyword evidence="2" id="KW-1185">Reference proteome</keyword>
<dbReference type="AlphaFoldDB" id="A0A5N4AGJ1"/>
<sequence length="91" mass="10342">MHPILCGVLLAALMQNYSRKFHLGLLREFENQKMGSSTRSSVLRRFGIRVPAVLPRFYDEPGDGLTLGDLGWSFRVLNLCKIPDFPVSNYN</sequence>